<dbReference type="Gene3D" id="3.40.140.20">
    <property type="match status" value="2"/>
</dbReference>
<comment type="pathway">
    <text evidence="2 10">Purine metabolism; IMP biosynthesis via de novo pathway; 5-formamido-1-(5-phospho-D-ribosyl)imidazole-4-carboxamide from 5-amino-1-(5-phospho-D-ribosyl)imidazole-4-carboxamide (10-formyl THF route): step 1/1.</text>
</comment>
<dbReference type="PIRSF" id="PIRSF000414">
    <property type="entry name" value="AICARFT_IMPCHas"/>
    <property type="match status" value="1"/>
</dbReference>
<evidence type="ECO:0000256" key="1">
    <source>
        <dbReference type="ARBA" id="ARBA00004844"/>
    </source>
</evidence>
<evidence type="ECO:0000313" key="13">
    <source>
        <dbReference type="Proteomes" id="UP000277952"/>
    </source>
</evidence>
<dbReference type="NCBIfam" id="TIGR00355">
    <property type="entry name" value="purH"/>
    <property type="match status" value="1"/>
</dbReference>
<dbReference type="PROSITE" id="PS51855">
    <property type="entry name" value="MGS"/>
    <property type="match status" value="1"/>
</dbReference>
<keyword evidence="5 10" id="KW-0658">Purine biosynthesis</keyword>
<evidence type="ECO:0000256" key="10">
    <source>
        <dbReference type="HAMAP-Rule" id="MF_00139"/>
    </source>
</evidence>
<evidence type="ECO:0000256" key="7">
    <source>
        <dbReference type="ARBA" id="ARBA00023268"/>
    </source>
</evidence>
<dbReference type="PANTHER" id="PTHR11692:SF0">
    <property type="entry name" value="BIFUNCTIONAL PURINE BIOSYNTHESIS PROTEIN ATIC"/>
    <property type="match status" value="1"/>
</dbReference>
<comment type="pathway">
    <text evidence="1 10">Purine metabolism; IMP biosynthesis via de novo pathway; IMP from 5-formamido-1-(5-phospho-D-ribosyl)imidazole-4-carboxamide: step 1/1.</text>
</comment>
<dbReference type="NCBIfam" id="NF002049">
    <property type="entry name" value="PRK00881.1"/>
    <property type="match status" value="1"/>
</dbReference>
<keyword evidence="6 10" id="KW-0378">Hydrolase</keyword>
<dbReference type="InterPro" id="IPR002695">
    <property type="entry name" value="PurH-like"/>
</dbReference>
<dbReference type="Gene3D" id="3.40.50.1380">
    <property type="entry name" value="Methylglyoxal synthase-like domain"/>
    <property type="match status" value="1"/>
</dbReference>
<dbReference type="HAMAP" id="MF_00139">
    <property type="entry name" value="PurH"/>
    <property type="match status" value="1"/>
</dbReference>
<keyword evidence="7 10" id="KW-0511">Multifunctional enzyme</keyword>
<dbReference type="InterPro" id="IPR011607">
    <property type="entry name" value="MGS-like_dom"/>
</dbReference>
<dbReference type="SMART" id="SM00851">
    <property type="entry name" value="MGS"/>
    <property type="match status" value="1"/>
</dbReference>
<reference evidence="12 13" key="1">
    <citation type="submission" date="2018-08" db="EMBL/GenBank/DDBJ databases">
        <title>Recombination of ecologically and evolutionarily significant loci maintains genetic cohesion in the Pseudomonas syringae species complex.</title>
        <authorList>
            <person name="Dillon M."/>
            <person name="Thakur S."/>
            <person name="Almeida R.N.D."/>
            <person name="Weir B.S."/>
            <person name="Guttman D.S."/>
        </authorList>
    </citation>
    <scope>NUCLEOTIDE SEQUENCE [LARGE SCALE GENOMIC DNA]</scope>
    <source>
        <strain evidence="12 13">19322</strain>
    </source>
</reference>
<dbReference type="GO" id="GO:0003937">
    <property type="term" value="F:IMP cyclohydrolase activity"/>
    <property type="evidence" value="ECO:0007669"/>
    <property type="project" value="UniProtKB-UniRule"/>
</dbReference>
<dbReference type="AlphaFoldDB" id="A0A3M2X4H5"/>
<comment type="similarity">
    <text evidence="3 10">Belongs to the PurH family.</text>
</comment>
<dbReference type="SUPFAM" id="SSF53927">
    <property type="entry name" value="Cytidine deaminase-like"/>
    <property type="match status" value="1"/>
</dbReference>
<dbReference type="GO" id="GO:0005829">
    <property type="term" value="C:cytosol"/>
    <property type="evidence" value="ECO:0007669"/>
    <property type="project" value="TreeGrafter"/>
</dbReference>
<organism evidence="12 13">
    <name type="scientific">Pseudomonas amygdali pv. morsprunorum</name>
    <dbReference type="NCBI Taxonomy" id="129138"/>
    <lineage>
        <taxon>Bacteria</taxon>
        <taxon>Pseudomonadati</taxon>
        <taxon>Pseudomonadota</taxon>
        <taxon>Gammaproteobacteria</taxon>
        <taxon>Pseudomonadales</taxon>
        <taxon>Pseudomonadaceae</taxon>
        <taxon>Pseudomonas</taxon>
        <taxon>Pseudomonas amygdali</taxon>
    </lineage>
</organism>
<dbReference type="EMBL" id="RBNS01000002">
    <property type="protein sequence ID" value="RML58629.1"/>
    <property type="molecule type" value="Genomic_DNA"/>
</dbReference>
<evidence type="ECO:0000256" key="3">
    <source>
        <dbReference type="ARBA" id="ARBA00007667"/>
    </source>
</evidence>
<keyword evidence="4 10" id="KW-0808">Transferase</keyword>
<dbReference type="SUPFAM" id="SSF52335">
    <property type="entry name" value="Methylglyoxal synthase-like"/>
    <property type="match status" value="1"/>
</dbReference>
<evidence type="ECO:0000256" key="5">
    <source>
        <dbReference type="ARBA" id="ARBA00022755"/>
    </source>
</evidence>
<dbReference type="Pfam" id="PF02142">
    <property type="entry name" value="MGS"/>
    <property type="match status" value="1"/>
</dbReference>
<dbReference type="FunFam" id="3.40.140.20:FF:000002">
    <property type="entry name" value="Bifunctional purine biosynthesis protein PurH"/>
    <property type="match status" value="1"/>
</dbReference>
<gene>
    <name evidence="10" type="primary">purH</name>
    <name evidence="12" type="ORF">ALQ94_05019</name>
</gene>
<dbReference type="FunFam" id="3.40.140.20:FF:000001">
    <property type="entry name" value="Bifunctional purine biosynthesis protein PurH"/>
    <property type="match status" value="1"/>
</dbReference>
<evidence type="ECO:0000256" key="8">
    <source>
        <dbReference type="ARBA" id="ARBA00050488"/>
    </source>
</evidence>
<comment type="caution">
    <text evidence="12">The sequence shown here is derived from an EMBL/GenBank/DDBJ whole genome shotgun (WGS) entry which is preliminary data.</text>
</comment>
<sequence>MAAHCARNSNSTICCKAFKTEKATFCTAVAFFCRPLLLLMEIEMTDQTTRLPIRRALISVSDKTGILEFARELETLGVEILSTGGTFKLLQDNGVAAVEVADYTGFAEMMDGRVKTLHPKIHGGILGRRGIDDAIMNEHGIKPIDLVAVNLYPFEATVSKPGCDLPTAIENIDIGGPTMVRSAAKNHKDVAIVVNASDYGQVLESLKAGGLTYAQRFDLMLKAFEHTAAYDGMIANYLGGVDQTADTLSTEGRSQFPRTFNTQFVKAQEMRYGENPHQSAAFYVEAKPAEVGIATATQLQGKELSFNNVADTDAALECVKSFVKPACVIVKHANPCGVAVCPDDEGGIRQAYELAYATDSESAFGGIIAFNRELDAATAKAIVERQFVEVIIAPSVSAEARSIIASKANVRLLTSGQWSERLPAWDYKRVNGGLLVQSRDIGMITSADLKVVTQRAPTEHEMHDLIFAWKVAKYVKSNAIVYARNRQTIGVGAGQMSRVNSARIAAIKAEHAGLQVQGAVMASDAFFPFRDGIDNAAKVGISAVIQPGGSMRDNEVIAAADEAGIAMVFTGMRHFRH</sequence>
<feature type="domain" description="MGS-like" evidence="11">
    <location>
        <begin position="49"/>
        <end position="194"/>
    </location>
</feature>
<dbReference type="InterPro" id="IPR016193">
    <property type="entry name" value="Cytidine_deaminase-like"/>
</dbReference>
<dbReference type="UniPathway" id="UPA00074">
    <property type="reaction ID" value="UER00133"/>
</dbReference>
<evidence type="ECO:0000256" key="6">
    <source>
        <dbReference type="ARBA" id="ARBA00022801"/>
    </source>
</evidence>
<dbReference type="CDD" id="cd01421">
    <property type="entry name" value="IMPCH"/>
    <property type="match status" value="1"/>
</dbReference>
<name>A0A3M2X4H5_PSEA0</name>
<evidence type="ECO:0000256" key="2">
    <source>
        <dbReference type="ARBA" id="ARBA00004954"/>
    </source>
</evidence>
<dbReference type="InterPro" id="IPR036914">
    <property type="entry name" value="MGS-like_dom_sf"/>
</dbReference>
<comment type="domain">
    <text evidence="10">The IMP cyclohydrolase activity resides in the N-terminal region.</text>
</comment>
<dbReference type="Pfam" id="PF01808">
    <property type="entry name" value="AICARFT_IMPCHas"/>
    <property type="match status" value="1"/>
</dbReference>
<evidence type="ECO:0000259" key="11">
    <source>
        <dbReference type="PROSITE" id="PS51855"/>
    </source>
</evidence>
<accession>A0A3M2X4H5</accession>
<evidence type="ECO:0000256" key="9">
    <source>
        <dbReference type="ARBA" id="ARBA00050687"/>
    </source>
</evidence>
<dbReference type="GO" id="GO:0006189">
    <property type="term" value="P:'de novo' IMP biosynthetic process"/>
    <property type="evidence" value="ECO:0007669"/>
    <property type="project" value="UniProtKB-UniRule"/>
</dbReference>
<dbReference type="EC" id="2.1.2.3" evidence="10"/>
<evidence type="ECO:0000313" key="12">
    <source>
        <dbReference type="EMBL" id="RML58629.1"/>
    </source>
</evidence>
<comment type="catalytic activity">
    <reaction evidence="9 10">
        <text>IMP + H2O = 5-formamido-1-(5-phospho-D-ribosyl)imidazole-4-carboxamide</text>
        <dbReference type="Rhea" id="RHEA:18445"/>
        <dbReference type="ChEBI" id="CHEBI:15377"/>
        <dbReference type="ChEBI" id="CHEBI:58053"/>
        <dbReference type="ChEBI" id="CHEBI:58467"/>
        <dbReference type="EC" id="3.5.4.10"/>
    </reaction>
</comment>
<dbReference type="Proteomes" id="UP000277952">
    <property type="component" value="Unassembled WGS sequence"/>
</dbReference>
<dbReference type="FunFam" id="3.40.50.1380:FF:000001">
    <property type="entry name" value="Bifunctional purine biosynthesis protein PurH"/>
    <property type="match status" value="1"/>
</dbReference>
<dbReference type="SMART" id="SM00798">
    <property type="entry name" value="AICARFT_IMPCHas"/>
    <property type="match status" value="1"/>
</dbReference>
<dbReference type="PANTHER" id="PTHR11692">
    <property type="entry name" value="BIFUNCTIONAL PURINE BIOSYNTHESIS PROTEIN PURH"/>
    <property type="match status" value="1"/>
</dbReference>
<dbReference type="EC" id="3.5.4.10" evidence="10"/>
<dbReference type="InterPro" id="IPR024051">
    <property type="entry name" value="AICAR_Tfase_dup_dom_sf"/>
</dbReference>
<evidence type="ECO:0000256" key="4">
    <source>
        <dbReference type="ARBA" id="ARBA00022679"/>
    </source>
</evidence>
<dbReference type="GO" id="GO:0004643">
    <property type="term" value="F:phosphoribosylaminoimidazolecarboxamide formyltransferase activity"/>
    <property type="evidence" value="ECO:0007669"/>
    <property type="project" value="UniProtKB-UniRule"/>
</dbReference>
<comment type="catalytic activity">
    <reaction evidence="8 10">
        <text>(6R)-10-formyltetrahydrofolate + 5-amino-1-(5-phospho-beta-D-ribosyl)imidazole-4-carboxamide = 5-formamido-1-(5-phospho-D-ribosyl)imidazole-4-carboxamide + (6S)-5,6,7,8-tetrahydrofolate</text>
        <dbReference type="Rhea" id="RHEA:22192"/>
        <dbReference type="ChEBI" id="CHEBI:57453"/>
        <dbReference type="ChEBI" id="CHEBI:58467"/>
        <dbReference type="ChEBI" id="CHEBI:58475"/>
        <dbReference type="ChEBI" id="CHEBI:195366"/>
        <dbReference type="EC" id="2.1.2.3"/>
    </reaction>
</comment>
<proteinExistence type="inferred from homology"/>
<protein>
    <recommendedName>
        <fullName evidence="10">Bifunctional purine biosynthesis protein PurH</fullName>
    </recommendedName>
    <domain>
        <recommendedName>
            <fullName evidence="10">Phosphoribosylaminoimidazolecarboxamide formyltransferase</fullName>
            <ecNumber evidence="10">2.1.2.3</ecNumber>
        </recommendedName>
        <alternativeName>
            <fullName evidence="10">AICAR transformylase</fullName>
        </alternativeName>
    </domain>
    <domain>
        <recommendedName>
            <fullName evidence="10">IMP cyclohydrolase</fullName>
            <ecNumber evidence="10">3.5.4.10</ecNumber>
        </recommendedName>
        <alternativeName>
            <fullName evidence="10">ATIC</fullName>
        </alternativeName>
        <alternativeName>
            <fullName evidence="10">IMP synthase</fullName>
        </alternativeName>
        <alternativeName>
            <fullName evidence="10">Inosinicase</fullName>
        </alternativeName>
    </domain>
</protein>